<name>A0A9W9F0C0_9EURO</name>
<dbReference type="Pfam" id="PF01522">
    <property type="entry name" value="Polysacc_deac_1"/>
    <property type="match status" value="1"/>
</dbReference>
<dbReference type="CDD" id="cd10938">
    <property type="entry name" value="CE4_HpPgdA_like"/>
    <property type="match status" value="1"/>
</dbReference>
<feature type="domain" description="NodB homology" evidence="1">
    <location>
        <begin position="294"/>
        <end position="551"/>
    </location>
</feature>
<dbReference type="PROSITE" id="PS51677">
    <property type="entry name" value="NODB"/>
    <property type="match status" value="1"/>
</dbReference>
<dbReference type="InterPro" id="IPR011330">
    <property type="entry name" value="Glyco_hydro/deAcase_b/a-brl"/>
</dbReference>
<dbReference type="CDD" id="cd05233">
    <property type="entry name" value="SDR_c"/>
    <property type="match status" value="1"/>
</dbReference>
<comment type="caution">
    <text evidence="2">The sequence shown here is derived from an EMBL/GenBank/DDBJ whole genome shotgun (WGS) entry which is preliminary data.</text>
</comment>
<dbReference type="GO" id="GO:0005975">
    <property type="term" value="P:carbohydrate metabolic process"/>
    <property type="evidence" value="ECO:0007669"/>
    <property type="project" value="InterPro"/>
</dbReference>
<accession>A0A9W9F0C0</accession>
<dbReference type="AlphaFoldDB" id="A0A9W9F0C0"/>
<dbReference type="InterPro" id="IPR036291">
    <property type="entry name" value="NAD(P)-bd_dom_sf"/>
</dbReference>
<reference evidence="2" key="1">
    <citation type="submission" date="2022-11" db="EMBL/GenBank/DDBJ databases">
        <authorList>
            <person name="Petersen C."/>
        </authorList>
    </citation>
    <scope>NUCLEOTIDE SEQUENCE</scope>
    <source>
        <strain evidence="2">IBT 34128</strain>
    </source>
</reference>
<dbReference type="RefSeq" id="XP_056509378.1">
    <property type="nucleotide sequence ID" value="XM_056656578.1"/>
</dbReference>
<reference evidence="2" key="2">
    <citation type="journal article" date="2023" name="IMA Fungus">
        <title>Comparative genomic study of the Penicillium genus elucidates a diverse pangenome and 15 lateral gene transfer events.</title>
        <authorList>
            <person name="Petersen C."/>
            <person name="Sorensen T."/>
            <person name="Nielsen M.R."/>
            <person name="Sondergaard T.E."/>
            <person name="Sorensen J.L."/>
            <person name="Fitzpatrick D.A."/>
            <person name="Frisvad J.C."/>
            <person name="Nielsen K.L."/>
        </authorList>
    </citation>
    <scope>NUCLEOTIDE SEQUENCE</scope>
    <source>
        <strain evidence="2">IBT 34128</strain>
    </source>
</reference>
<proteinExistence type="predicted"/>
<dbReference type="SUPFAM" id="SSF88713">
    <property type="entry name" value="Glycoside hydrolase/deacetylase"/>
    <property type="match status" value="1"/>
</dbReference>
<gene>
    <name evidence="2" type="ORF">NUU61_006050</name>
</gene>
<dbReference type="Gene3D" id="3.20.20.370">
    <property type="entry name" value="Glycoside hydrolase/deacetylase"/>
    <property type="match status" value="1"/>
</dbReference>
<dbReference type="GO" id="GO:0016810">
    <property type="term" value="F:hydrolase activity, acting on carbon-nitrogen (but not peptide) bonds"/>
    <property type="evidence" value="ECO:0007669"/>
    <property type="project" value="InterPro"/>
</dbReference>
<evidence type="ECO:0000259" key="1">
    <source>
        <dbReference type="PROSITE" id="PS51677"/>
    </source>
</evidence>
<keyword evidence="3" id="KW-1185">Reference proteome</keyword>
<dbReference type="InterPro" id="IPR037950">
    <property type="entry name" value="PgdA-like"/>
</dbReference>
<dbReference type="PANTHER" id="PTHR47561">
    <property type="entry name" value="POLYSACCHARIDE DEACETYLASE FAMILY PROTEIN (AFU_ORTHOLOGUE AFUA_6G05030)"/>
    <property type="match status" value="1"/>
</dbReference>
<dbReference type="OrthoDB" id="504708at2759"/>
<dbReference type="InterPro" id="IPR002509">
    <property type="entry name" value="NODB_dom"/>
</dbReference>
<dbReference type="EMBL" id="JAPMSZ010000009">
    <property type="protein sequence ID" value="KAJ5091180.1"/>
    <property type="molecule type" value="Genomic_DNA"/>
</dbReference>
<sequence length="569" mass="63642">MSTQQSFLGLEGHHVFITGAASAIGSEAVREFLDQGCRVTAYDCHPLQLSGMDAERFPRLQILNGDANDENSIQSGFSKAQTQFGVTSILIVNPSEGDIPRDQPICDLPLDKWEENYSAHVRGTFLAIKHFLRHIKDYQEEGKAELDSPAIVVAEAGIAGGLDGNSSLHHGLVNKVMNEILRINHRGRINVINSAITAADTEQSNGVPAAVARTMAFLASGRAAGQISGQYIRVGGNKGPRPDDCKDIKDMATRDPEHSIPRALAAPKRNKIRVAVSVDLDAVSGWLGTNSHPDNILADYSAGFFAARVGVPRLLRMLKKLNLADRCTWFIPGHSAESFLDEVKQVVDSGCEIGLHGYAHEGAYQLTVEQERDVLTRCMDIAKSLTGKKPVGYRAPLYQLRESTLDLLEEFEFEYDASLTDHDCHPFFAPRRPPLHPIDFSQPASSWMHPVAEPPSSPDRRPLVCVPCNWYMEDMTPMQFLPHADNSHGYVDVRVIENLWRDRFLWILENEEEPVFPLLMHPDTSGMAHVIGMLERMLRWLKEWERGGQVEFLQTGEIARWWREKNIRN</sequence>
<dbReference type="Gene3D" id="3.40.50.720">
    <property type="entry name" value="NAD(P)-binding Rossmann-like Domain"/>
    <property type="match status" value="1"/>
</dbReference>
<dbReference type="Pfam" id="PF00106">
    <property type="entry name" value="adh_short"/>
    <property type="match status" value="1"/>
</dbReference>
<dbReference type="PANTHER" id="PTHR47561:SF2">
    <property type="entry name" value="HYPOTHETICAL POLYSACCHARIDE DEACETYLASE (EUROFUNG)"/>
    <property type="match status" value="1"/>
</dbReference>
<dbReference type="SUPFAM" id="SSF51735">
    <property type="entry name" value="NAD(P)-binding Rossmann-fold domains"/>
    <property type="match status" value="1"/>
</dbReference>
<dbReference type="InterPro" id="IPR002347">
    <property type="entry name" value="SDR_fam"/>
</dbReference>
<protein>
    <recommendedName>
        <fullName evidence="1">NodB homology domain-containing protein</fullName>
    </recommendedName>
</protein>
<evidence type="ECO:0000313" key="3">
    <source>
        <dbReference type="Proteomes" id="UP001141434"/>
    </source>
</evidence>
<dbReference type="GeneID" id="81395747"/>
<organism evidence="2 3">
    <name type="scientific">Penicillium alfredii</name>
    <dbReference type="NCBI Taxonomy" id="1506179"/>
    <lineage>
        <taxon>Eukaryota</taxon>
        <taxon>Fungi</taxon>
        <taxon>Dikarya</taxon>
        <taxon>Ascomycota</taxon>
        <taxon>Pezizomycotina</taxon>
        <taxon>Eurotiomycetes</taxon>
        <taxon>Eurotiomycetidae</taxon>
        <taxon>Eurotiales</taxon>
        <taxon>Aspergillaceae</taxon>
        <taxon>Penicillium</taxon>
    </lineage>
</organism>
<dbReference type="Proteomes" id="UP001141434">
    <property type="component" value="Unassembled WGS sequence"/>
</dbReference>
<evidence type="ECO:0000313" key="2">
    <source>
        <dbReference type="EMBL" id="KAJ5091180.1"/>
    </source>
</evidence>